<dbReference type="PANTHER" id="PTHR47938">
    <property type="entry name" value="RESPIRATORY COMPLEX I CHAPERONE (CIA84), PUTATIVE (AFU_ORTHOLOGUE AFUA_2G06020)-RELATED"/>
    <property type="match status" value="1"/>
</dbReference>
<dbReference type="VEuPathDB" id="FungiDB:PSTT_17126"/>
<dbReference type="EMBL" id="PKSM01000283">
    <property type="protein sequence ID" value="POV99016.1"/>
    <property type="molecule type" value="Genomic_DNA"/>
</dbReference>
<organism evidence="2 3">
    <name type="scientific">Puccinia striiformis</name>
    <dbReference type="NCBI Taxonomy" id="27350"/>
    <lineage>
        <taxon>Eukaryota</taxon>
        <taxon>Fungi</taxon>
        <taxon>Dikarya</taxon>
        <taxon>Basidiomycota</taxon>
        <taxon>Pucciniomycotina</taxon>
        <taxon>Pucciniomycetes</taxon>
        <taxon>Pucciniales</taxon>
        <taxon>Pucciniaceae</taxon>
        <taxon>Puccinia</taxon>
    </lineage>
</organism>
<comment type="caution">
    <text evidence="2">The sequence shown here is derived from an EMBL/GenBank/DDBJ whole genome shotgun (WGS) entry which is preliminary data.</text>
</comment>
<dbReference type="InterPro" id="IPR011990">
    <property type="entry name" value="TPR-like_helical_dom_sf"/>
</dbReference>
<dbReference type="VEuPathDB" id="FungiDB:PSHT_13713"/>
<evidence type="ECO:0000313" key="2">
    <source>
        <dbReference type="EMBL" id="POV99016.1"/>
    </source>
</evidence>
<reference evidence="2 3" key="1">
    <citation type="submission" date="2017-12" db="EMBL/GenBank/DDBJ databases">
        <title>Gene loss provides genomic basis for host adaptation in cereal stripe rust fungi.</title>
        <authorList>
            <person name="Xia C."/>
        </authorList>
    </citation>
    <scope>NUCLEOTIDE SEQUENCE [LARGE SCALE GENOMIC DNA]</scope>
    <source>
        <strain evidence="2 3">93TX-2</strain>
    </source>
</reference>
<dbReference type="InterPro" id="IPR002885">
    <property type="entry name" value="PPR_rpt"/>
</dbReference>
<evidence type="ECO:0000256" key="1">
    <source>
        <dbReference type="SAM" id="MobiDB-lite"/>
    </source>
</evidence>
<dbReference type="OrthoDB" id="5588846at2759"/>
<evidence type="ECO:0008006" key="4">
    <source>
        <dbReference type="Google" id="ProtNLM"/>
    </source>
</evidence>
<dbReference type="Pfam" id="PF13812">
    <property type="entry name" value="PPR_3"/>
    <property type="match status" value="1"/>
</dbReference>
<dbReference type="AlphaFoldDB" id="A0A2S4UP55"/>
<proteinExistence type="predicted"/>
<protein>
    <recommendedName>
        <fullName evidence="4">Pentacotripeptide-repeat region of PRORP domain-containing protein</fullName>
    </recommendedName>
</protein>
<dbReference type="GO" id="GO:0003729">
    <property type="term" value="F:mRNA binding"/>
    <property type="evidence" value="ECO:0007669"/>
    <property type="project" value="TreeGrafter"/>
</dbReference>
<dbReference type="GO" id="GO:0140053">
    <property type="term" value="P:mitochondrial gene expression"/>
    <property type="evidence" value="ECO:0007669"/>
    <property type="project" value="TreeGrafter"/>
</dbReference>
<dbReference type="PANTHER" id="PTHR47938:SF35">
    <property type="entry name" value="PENTATRICOPEPTIDE REPEAT-CONTAINING PROTEIN 4, MITOCHONDRIAL-RELATED"/>
    <property type="match status" value="1"/>
</dbReference>
<feature type="region of interest" description="Disordered" evidence="1">
    <location>
        <begin position="51"/>
        <end position="70"/>
    </location>
</feature>
<gene>
    <name evidence="2" type="ORF">PSHT_13713</name>
</gene>
<feature type="compositionally biased region" description="Polar residues" evidence="1">
    <location>
        <begin position="51"/>
        <end position="60"/>
    </location>
</feature>
<dbReference type="Gene3D" id="1.25.40.10">
    <property type="entry name" value="Tetratricopeptide repeat domain"/>
    <property type="match status" value="1"/>
</dbReference>
<name>A0A2S4UP55_9BASI</name>
<reference evidence="3" key="3">
    <citation type="journal article" date="2018" name="Mol. Plant Microbe Interact.">
        <title>Genome sequence resources for the wheat stripe rust pathogen (Puccinia striiformis f. sp. tritici) and the barley stripe rust pathogen (Puccinia striiformis f. sp. hordei).</title>
        <authorList>
            <person name="Xia C."/>
            <person name="Wang M."/>
            <person name="Yin C."/>
            <person name="Cornejo O.E."/>
            <person name="Hulbert S.H."/>
            <person name="Chen X."/>
        </authorList>
    </citation>
    <scope>NUCLEOTIDE SEQUENCE [LARGE SCALE GENOMIC DNA]</scope>
    <source>
        <strain evidence="3">93TX-2</strain>
    </source>
</reference>
<dbReference type="GO" id="GO:0005739">
    <property type="term" value="C:mitochondrion"/>
    <property type="evidence" value="ECO:0007669"/>
    <property type="project" value="TreeGrafter"/>
</dbReference>
<keyword evidence="3" id="KW-1185">Reference proteome</keyword>
<accession>A0A2S4UP55</accession>
<dbReference type="Proteomes" id="UP000238274">
    <property type="component" value="Unassembled WGS sequence"/>
</dbReference>
<reference evidence="3" key="2">
    <citation type="journal article" date="2018" name="BMC Genomics">
        <title>Genomic insights into host adaptation between the wheat stripe rust pathogen (Puccinia striiformis f. sp. tritici) and the barley stripe rust pathogen (Puccinia striiformis f. sp. hordei).</title>
        <authorList>
            <person name="Xia C."/>
            <person name="Wang M."/>
            <person name="Yin C."/>
            <person name="Cornejo O.E."/>
            <person name="Hulbert S.H."/>
            <person name="Chen X."/>
        </authorList>
    </citation>
    <scope>NUCLEOTIDE SEQUENCE [LARGE SCALE GENOMIC DNA]</scope>
    <source>
        <strain evidence="3">93TX-2</strain>
    </source>
</reference>
<sequence length="763" mass="87726">MRCLRNQWPGCWTQQVEMANQLLRNKIRNQSFYCFNRIATITTAAARNNLPLESSHQPPRSLNLPATAPARAPSLSDKEISAFYEALVSSHQAKPTQTATIQPEPEILKPKELSILSEIKTPADLGAQNRKHLIQKLSSIRTSHLSVLHSHLQAISINILKNEQPWYTLLQSAALEEDVGDLKVILEALKDFGHDQSLVFGHTLTLIKAIQDPDDACRMRDSLLEAGEQLGLSASSARHQLEVHRMLHLTTNKPMTAYQAADNYVRKLEKAGDPPGIEVYLQLFDFMSHISMRRVTSIDLFNRLRLLAHPNPPITIWNALLRALASGASTQPERAMDAFLDLKANGLKPTVETYNHLIRSMIRARRSAIGTFDRKTGYERWYYSALRLLKQMIDDDGLKPNLGTFLVLLEGAKRVGDLERAKWTYGLFLQQLEQERLNPFANLQEIAWMHVSAVISLFQTYASFSPANKYLLTQQQQKEKAKKAKGRKVPQDIVQPSLNDPQFFRNIPQSTQEILTEIEPILSQFINPNSPYEMKIQTRHQADRLYSSHSTIEELYEKYKNYTYPIHELNKQNDIGGAIRISWTYLIILERCEFLRSAAKAGQVAREIFNEWLNNQHALSQFELVQSVESRLTSQMWGAWIRIQAKYGSPEEAMNELEKFHSTYPPKYIPKLKSRRDSEEPNTMMMTENRSLHRLSSSDSNHILNSPYLSFQHVEILHHKLKLIEDHSSINRLKTIVKKYENVRRIAHDTEQIERTNRIQKGY</sequence>
<evidence type="ECO:0000313" key="3">
    <source>
        <dbReference type="Proteomes" id="UP000238274"/>
    </source>
</evidence>